<evidence type="ECO:0000259" key="2">
    <source>
        <dbReference type="Pfam" id="PF22600"/>
    </source>
</evidence>
<feature type="domain" description="Poly(A) RNA polymerase mitochondrial-like central palm" evidence="2">
    <location>
        <begin position="176"/>
        <end position="290"/>
    </location>
</feature>
<dbReference type="Gene3D" id="1.10.1410.10">
    <property type="match status" value="1"/>
</dbReference>
<dbReference type="GO" id="GO:0005730">
    <property type="term" value="C:nucleolus"/>
    <property type="evidence" value="ECO:0007669"/>
    <property type="project" value="TreeGrafter"/>
</dbReference>
<dbReference type="Proteomes" id="UP000076798">
    <property type="component" value="Unassembled WGS sequence"/>
</dbReference>
<evidence type="ECO:0000313" key="4">
    <source>
        <dbReference type="Proteomes" id="UP000076798"/>
    </source>
</evidence>
<dbReference type="PANTHER" id="PTHR23092">
    <property type="entry name" value="POLY(A) RNA POLYMERASE"/>
    <property type="match status" value="1"/>
</dbReference>
<dbReference type="SUPFAM" id="SSF81631">
    <property type="entry name" value="PAP/OAS1 substrate-binding domain"/>
    <property type="match status" value="1"/>
</dbReference>
<dbReference type="GO" id="GO:0003729">
    <property type="term" value="F:mRNA binding"/>
    <property type="evidence" value="ECO:0007669"/>
    <property type="project" value="TreeGrafter"/>
</dbReference>
<dbReference type="Gene3D" id="3.30.460.10">
    <property type="entry name" value="Beta Polymerase, domain 2"/>
    <property type="match status" value="1"/>
</dbReference>
<dbReference type="GO" id="GO:0031123">
    <property type="term" value="P:RNA 3'-end processing"/>
    <property type="evidence" value="ECO:0007669"/>
    <property type="project" value="TreeGrafter"/>
</dbReference>
<evidence type="ECO:0000313" key="3">
    <source>
        <dbReference type="EMBL" id="KZT37689.1"/>
    </source>
</evidence>
<dbReference type="Pfam" id="PF22600">
    <property type="entry name" value="MTPAP-like_central"/>
    <property type="match status" value="1"/>
</dbReference>
<keyword evidence="4" id="KW-1185">Reference proteome</keyword>
<dbReference type="GO" id="GO:0010605">
    <property type="term" value="P:negative regulation of macromolecule metabolic process"/>
    <property type="evidence" value="ECO:0007669"/>
    <property type="project" value="UniProtKB-ARBA"/>
</dbReference>
<dbReference type="GO" id="GO:0043634">
    <property type="term" value="P:polyadenylation-dependent ncRNA catabolic process"/>
    <property type="evidence" value="ECO:0007669"/>
    <property type="project" value="TreeGrafter"/>
</dbReference>
<dbReference type="AlphaFoldDB" id="A0A166CPY4"/>
<dbReference type="SUPFAM" id="SSF81301">
    <property type="entry name" value="Nucleotidyltransferase"/>
    <property type="match status" value="1"/>
</dbReference>
<dbReference type="CDD" id="cd05402">
    <property type="entry name" value="NT_PAP_TUTase"/>
    <property type="match status" value="1"/>
</dbReference>
<dbReference type="InterPro" id="IPR054708">
    <property type="entry name" value="MTPAP-like_central"/>
</dbReference>
<reference evidence="3 4" key="1">
    <citation type="journal article" date="2016" name="Mol. Biol. Evol.">
        <title>Comparative Genomics of Early-Diverging Mushroom-Forming Fungi Provides Insights into the Origins of Lignocellulose Decay Capabilities.</title>
        <authorList>
            <person name="Nagy L.G."/>
            <person name="Riley R."/>
            <person name="Tritt A."/>
            <person name="Adam C."/>
            <person name="Daum C."/>
            <person name="Floudas D."/>
            <person name="Sun H."/>
            <person name="Yadav J.S."/>
            <person name="Pangilinan J."/>
            <person name="Larsson K.H."/>
            <person name="Matsuura K."/>
            <person name="Barry K."/>
            <person name="Labutti K."/>
            <person name="Kuo R."/>
            <person name="Ohm R.A."/>
            <person name="Bhattacharya S.S."/>
            <person name="Shirouzu T."/>
            <person name="Yoshinaga Y."/>
            <person name="Martin F.M."/>
            <person name="Grigoriev I.V."/>
            <person name="Hibbett D.S."/>
        </authorList>
    </citation>
    <scope>NUCLEOTIDE SEQUENCE [LARGE SCALE GENOMIC DNA]</scope>
    <source>
        <strain evidence="3 4">HHB10207 ss-3</strain>
    </source>
</reference>
<feature type="region of interest" description="Disordered" evidence="1">
    <location>
        <begin position="485"/>
        <end position="509"/>
    </location>
</feature>
<dbReference type="GO" id="GO:1990817">
    <property type="term" value="F:poly(A) RNA polymerase activity"/>
    <property type="evidence" value="ECO:0007669"/>
    <property type="project" value="InterPro"/>
</dbReference>
<dbReference type="InterPro" id="IPR045862">
    <property type="entry name" value="Trf4-like"/>
</dbReference>
<feature type="region of interest" description="Disordered" evidence="1">
    <location>
        <begin position="54"/>
        <end position="120"/>
    </location>
</feature>
<feature type="compositionally biased region" description="Low complexity" evidence="1">
    <location>
        <begin position="76"/>
        <end position="114"/>
    </location>
</feature>
<dbReference type="OrthoDB" id="273917at2759"/>
<dbReference type="GO" id="GO:0031499">
    <property type="term" value="C:TRAMP complex"/>
    <property type="evidence" value="ECO:0007669"/>
    <property type="project" value="TreeGrafter"/>
</dbReference>
<dbReference type="PANTHER" id="PTHR23092:SF15">
    <property type="entry name" value="INACTIVE NON-CANONICAL POLY(A) RNA POLYMERASE PROTEIN TRF4-2-RELATED"/>
    <property type="match status" value="1"/>
</dbReference>
<dbReference type="InterPro" id="IPR043519">
    <property type="entry name" value="NT_sf"/>
</dbReference>
<dbReference type="STRING" id="1314776.A0A166CPY4"/>
<name>A0A166CPY4_9AGAM</name>
<protein>
    <recommendedName>
        <fullName evidence="2">Poly(A) RNA polymerase mitochondrial-like central palm domain-containing protein</fullName>
    </recommendedName>
</protein>
<sequence>MIMLQLSPSLLNHVHNFPQTGSHSCTGIQHQLNRTQPKPSMPHARSMSSIPYVHQNRTQQPSSQPHPQPHPKQHPQHPSGSLPHSRSPRHQQPQHQPVASSSSSGSSLNTNSGSFPTSRSRDLLDTLAESGIHSQGVQHYSEKGWHLPWLDDFDMRSATGPLHLLGKEICALEKFLMLSREERIIYQVQLQKITSVITTVCPSASVVPFGSFQTGTSMPTSDLDLSIIFEEGWPNQEEVLRHIAAEMAIENIAVPSSINLICNAKSSLLKFRTAVGNIAVDISVNKTNGPEAIPLAQAWLKEHPTLRSLLLVTKLYFHMNGWGQVYTGGFGGYAIMVFIRSFLKVSKQGSERVGAHFLALLCELGNRPLWEEYGIASDGTLARRSELLKACGVPGKPAPFFIIQDPCNPGNNLAGGSFMAQQICDFSMQTASNLTLALHLVKCMDPSIVRRTILGVVVGVSDTLLRHREGILNIYDSMSGLLDSAALNAPPPPPSSRSSDSPLPTPQKKLSRLPAFLNKENSHHQHVEDLLTSRHAMSHLKRNHSSPTVSAAVSAAILKDHAQGQICDDPAVIMAATTQGHRADRFQILRAHNGRPFSPISLNLPPNYDGRIS</sequence>
<dbReference type="EMBL" id="KV428078">
    <property type="protein sequence ID" value="KZT37689.1"/>
    <property type="molecule type" value="Genomic_DNA"/>
</dbReference>
<evidence type="ECO:0000256" key="1">
    <source>
        <dbReference type="SAM" id="MobiDB-lite"/>
    </source>
</evidence>
<accession>A0A166CPY4</accession>
<organism evidence="3 4">
    <name type="scientific">Sistotremastrum suecicum HHB10207 ss-3</name>
    <dbReference type="NCBI Taxonomy" id="1314776"/>
    <lineage>
        <taxon>Eukaryota</taxon>
        <taxon>Fungi</taxon>
        <taxon>Dikarya</taxon>
        <taxon>Basidiomycota</taxon>
        <taxon>Agaricomycotina</taxon>
        <taxon>Agaricomycetes</taxon>
        <taxon>Sistotremastrales</taxon>
        <taxon>Sistotremastraceae</taxon>
        <taxon>Sistotremastrum</taxon>
    </lineage>
</organism>
<gene>
    <name evidence="3" type="ORF">SISSUDRAFT_827060</name>
</gene>
<proteinExistence type="predicted"/>